<accession>A0A3L6TI29</accession>
<proteinExistence type="predicted"/>
<evidence type="ECO:0000313" key="2">
    <source>
        <dbReference type="EMBL" id="RLN39125.1"/>
    </source>
</evidence>
<dbReference type="Proteomes" id="UP000275267">
    <property type="component" value="Unassembled WGS sequence"/>
</dbReference>
<dbReference type="AlphaFoldDB" id="A0A3L6TI29"/>
<organism evidence="2 3">
    <name type="scientific">Panicum miliaceum</name>
    <name type="common">Proso millet</name>
    <name type="synonym">Broomcorn millet</name>
    <dbReference type="NCBI Taxonomy" id="4540"/>
    <lineage>
        <taxon>Eukaryota</taxon>
        <taxon>Viridiplantae</taxon>
        <taxon>Streptophyta</taxon>
        <taxon>Embryophyta</taxon>
        <taxon>Tracheophyta</taxon>
        <taxon>Spermatophyta</taxon>
        <taxon>Magnoliopsida</taxon>
        <taxon>Liliopsida</taxon>
        <taxon>Poales</taxon>
        <taxon>Poaceae</taxon>
        <taxon>PACMAD clade</taxon>
        <taxon>Panicoideae</taxon>
        <taxon>Panicodae</taxon>
        <taxon>Paniceae</taxon>
        <taxon>Panicinae</taxon>
        <taxon>Panicum</taxon>
        <taxon>Panicum sect. Panicum</taxon>
    </lineage>
</organism>
<sequence>MAIWEPARRGRLVRERRVAKKMNSAAASSLRLQAPPPLRLRIRAPPPLRSPAACSTSAASRALVSPSAATLPTPRRSRSAAASASSSAGSTFSSSSAHISAITPFSKNHFLFICSYDYIK</sequence>
<gene>
    <name evidence="2" type="ORF">C2845_PM01G43620</name>
</gene>
<feature type="compositionally biased region" description="Low complexity" evidence="1">
    <location>
        <begin position="79"/>
        <end position="94"/>
    </location>
</feature>
<name>A0A3L6TI29_PANMI</name>
<dbReference type="EMBL" id="PQIB02000001">
    <property type="protein sequence ID" value="RLN39125.1"/>
    <property type="molecule type" value="Genomic_DNA"/>
</dbReference>
<evidence type="ECO:0000313" key="3">
    <source>
        <dbReference type="Proteomes" id="UP000275267"/>
    </source>
</evidence>
<comment type="caution">
    <text evidence="2">The sequence shown here is derived from an EMBL/GenBank/DDBJ whole genome shotgun (WGS) entry which is preliminary data.</text>
</comment>
<feature type="region of interest" description="Disordered" evidence="1">
    <location>
        <begin position="42"/>
        <end position="94"/>
    </location>
</feature>
<protein>
    <submittedName>
        <fullName evidence="2">Uncharacterized protein</fullName>
    </submittedName>
</protein>
<keyword evidence="3" id="KW-1185">Reference proteome</keyword>
<evidence type="ECO:0000256" key="1">
    <source>
        <dbReference type="SAM" id="MobiDB-lite"/>
    </source>
</evidence>
<reference evidence="3" key="1">
    <citation type="journal article" date="2019" name="Nat. Commun.">
        <title>The genome of broomcorn millet.</title>
        <authorList>
            <person name="Zou C."/>
            <person name="Miki D."/>
            <person name="Li D."/>
            <person name="Tang Q."/>
            <person name="Xiao L."/>
            <person name="Rajput S."/>
            <person name="Deng P."/>
            <person name="Jia W."/>
            <person name="Huang R."/>
            <person name="Zhang M."/>
            <person name="Sun Y."/>
            <person name="Hu J."/>
            <person name="Fu X."/>
            <person name="Schnable P.S."/>
            <person name="Li F."/>
            <person name="Zhang H."/>
            <person name="Feng B."/>
            <person name="Zhu X."/>
            <person name="Liu R."/>
            <person name="Schnable J.C."/>
            <person name="Zhu J.-K."/>
            <person name="Zhang H."/>
        </authorList>
    </citation>
    <scope>NUCLEOTIDE SEQUENCE [LARGE SCALE GENOMIC DNA]</scope>
</reference>